<sequence>MTVQTPLLTMNADHTAQTFRHMIKDLARDNEGVTQGTDLKVTPMAINGAGVTVGDGSGVVKGRFDPFQGHYSVFNIGSEDVPIAATGGSSRADLIILRVEDPEYEGSRAPQAAGYLYVASNVSSTATALPAGISGIVLARVNVPASTSVITSGMITDLRKIANPRRERPLATYYAQDPLVEISGTSETWKTHPNVTMANIAIPSWATTAKVVFHAAGIRLDDGNVWGGFRFMLGTEEAAQWVGIDDNQGTAPRRIHTLTMAETIDLTTTSGAAMRGTTQAFKSRMRTRSANGGKIGVDGATTFIMDIEFTEGRI</sequence>
<evidence type="ECO:0000313" key="2">
    <source>
        <dbReference type="Proteomes" id="UP000003963"/>
    </source>
</evidence>
<accession>D9WWW6</accession>
<dbReference type="Proteomes" id="UP000003963">
    <property type="component" value="Unassembled WGS sequence"/>
</dbReference>
<organism evidence="1 2">
    <name type="scientific">Streptomyces himastatinicus ATCC 53653</name>
    <dbReference type="NCBI Taxonomy" id="457427"/>
    <lineage>
        <taxon>Bacteria</taxon>
        <taxon>Bacillati</taxon>
        <taxon>Actinomycetota</taxon>
        <taxon>Actinomycetes</taxon>
        <taxon>Kitasatosporales</taxon>
        <taxon>Streptomycetaceae</taxon>
        <taxon>Streptomyces</taxon>
        <taxon>Streptomyces violaceusniger group</taxon>
    </lineage>
</organism>
<gene>
    <name evidence="1" type="ORF">SSOG_09108</name>
</gene>
<protein>
    <submittedName>
        <fullName evidence="1">Uncharacterized protein</fullName>
    </submittedName>
</protein>
<proteinExistence type="predicted"/>
<name>D9WWW6_9ACTN</name>
<dbReference type="STRING" id="457427.SSOG_09108"/>
<dbReference type="AlphaFoldDB" id="D9WWW6"/>
<dbReference type="OrthoDB" id="4317400at2"/>
<dbReference type="RefSeq" id="WP_009721191.1">
    <property type="nucleotide sequence ID" value="NZ_GG657755.1"/>
</dbReference>
<keyword evidence="2" id="KW-1185">Reference proteome</keyword>
<dbReference type="HOGENOM" id="CLU_921074_0_0_11"/>
<dbReference type="EMBL" id="GG657755">
    <property type="protein sequence ID" value="EFL29394.1"/>
    <property type="molecule type" value="Genomic_DNA"/>
</dbReference>
<evidence type="ECO:0000313" key="1">
    <source>
        <dbReference type="EMBL" id="EFL29394.1"/>
    </source>
</evidence>
<reference evidence="1 2" key="1">
    <citation type="submission" date="2009-02" db="EMBL/GenBank/DDBJ databases">
        <title>Annotation of Streptomyces hygroscopicus strain ATCC 53653.</title>
        <authorList>
            <consortium name="The Broad Institute Genome Sequencing Platform"/>
            <consortium name="Broad Institute Microbial Sequencing Center"/>
            <person name="Fischbach M."/>
            <person name="Godfrey P."/>
            <person name="Ward D."/>
            <person name="Young S."/>
            <person name="Zeng Q."/>
            <person name="Koehrsen M."/>
            <person name="Alvarado L."/>
            <person name="Berlin A.M."/>
            <person name="Bochicchio J."/>
            <person name="Borenstein D."/>
            <person name="Chapman S.B."/>
            <person name="Chen Z."/>
            <person name="Engels R."/>
            <person name="Freedman E."/>
            <person name="Gellesch M."/>
            <person name="Goldberg J."/>
            <person name="Griggs A."/>
            <person name="Gujja S."/>
            <person name="Heilman E.R."/>
            <person name="Heiman D.I."/>
            <person name="Hepburn T.A."/>
            <person name="Howarth C."/>
            <person name="Jen D."/>
            <person name="Larson L."/>
            <person name="Lewis B."/>
            <person name="Mehta T."/>
            <person name="Park D."/>
            <person name="Pearson M."/>
            <person name="Richards J."/>
            <person name="Roberts A."/>
            <person name="Saif S."/>
            <person name="Shea T.D."/>
            <person name="Shenoy N."/>
            <person name="Sisk P."/>
            <person name="Stolte C."/>
            <person name="Sykes S.N."/>
            <person name="Thomson T."/>
            <person name="Walk T."/>
            <person name="White J."/>
            <person name="Yandava C."/>
            <person name="Straight P."/>
            <person name="Clardy J."/>
            <person name="Hung D."/>
            <person name="Kolter R."/>
            <person name="Mekalanos J."/>
            <person name="Walker S."/>
            <person name="Walsh C.T."/>
            <person name="Wieland-Brown L.C."/>
            <person name="Haas B."/>
            <person name="Nusbaum C."/>
            <person name="Birren B."/>
        </authorList>
    </citation>
    <scope>NUCLEOTIDE SEQUENCE [LARGE SCALE GENOMIC DNA]</scope>
    <source>
        <strain evidence="1 2">ATCC 53653</strain>
    </source>
</reference>